<keyword evidence="11" id="KW-1185">Reference proteome</keyword>
<feature type="transmembrane region" description="Helical" evidence="9">
    <location>
        <begin position="263"/>
        <end position="281"/>
    </location>
</feature>
<evidence type="ECO:0000313" key="11">
    <source>
        <dbReference type="Proteomes" id="UP000449710"/>
    </source>
</evidence>
<dbReference type="GO" id="GO:0055085">
    <property type="term" value="P:transmembrane transport"/>
    <property type="evidence" value="ECO:0007669"/>
    <property type="project" value="InterPro"/>
</dbReference>
<dbReference type="GO" id="GO:0022900">
    <property type="term" value="P:electron transport chain"/>
    <property type="evidence" value="ECO:0007669"/>
    <property type="project" value="InterPro"/>
</dbReference>
<evidence type="ECO:0000313" key="10">
    <source>
        <dbReference type="EMBL" id="NBG87043.1"/>
    </source>
</evidence>
<protein>
    <submittedName>
        <fullName evidence="10">RnfABCDGE type electron transport complex subunit D</fullName>
    </submittedName>
</protein>
<feature type="transmembrane region" description="Helical" evidence="9">
    <location>
        <begin position="66"/>
        <end position="97"/>
    </location>
</feature>
<organism evidence="10 11">
    <name type="scientific">Isachenkonia alkalipeptolytica</name>
    <dbReference type="NCBI Taxonomy" id="2565777"/>
    <lineage>
        <taxon>Bacteria</taxon>
        <taxon>Bacillati</taxon>
        <taxon>Bacillota</taxon>
        <taxon>Clostridia</taxon>
        <taxon>Eubacteriales</taxon>
        <taxon>Clostridiaceae</taxon>
        <taxon>Isachenkonia</taxon>
    </lineage>
</organism>
<keyword evidence="1" id="KW-0813">Transport</keyword>
<dbReference type="InterPro" id="IPR004338">
    <property type="entry name" value="NqrB/RnfD"/>
</dbReference>
<reference evidence="10 11" key="1">
    <citation type="submission" date="2019-04" db="EMBL/GenBank/DDBJ databases">
        <title>Isachenkonia alkalipeptolytica gen. nov. sp. nov. a new anaerobic, alkiliphilic organothrophic bacterium capable to reduce synthesized ferrihydrite isolated from a soda lake.</title>
        <authorList>
            <person name="Toshchakov S.V."/>
            <person name="Zavarzina D.G."/>
            <person name="Zhilina T.N."/>
            <person name="Kostrikina N.A."/>
            <person name="Kublanov I.V."/>
        </authorList>
    </citation>
    <scope>NUCLEOTIDE SEQUENCE [LARGE SCALE GENOMIC DNA]</scope>
    <source>
        <strain evidence="10 11">Z-1701</strain>
    </source>
</reference>
<evidence type="ECO:0000256" key="9">
    <source>
        <dbReference type="SAM" id="Phobius"/>
    </source>
</evidence>
<dbReference type="PANTHER" id="PTHR30578">
    <property type="entry name" value="ELECTRON TRANSPORT COMPLEX PROTEIN RNFD"/>
    <property type="match status" value="1"/>
</dbReference>
<feature type="transmembrane region" description="Helical" evidence="9">
    <location>
        <begin position="174"/>
        <end position="198"/>
    </location>
</feature>
<keyword evidence="8 9" id="KW-0472">Membrane</keyword>
<evidence type="ECO:0000256" key="4">
    <source>
        <dbReference type="ARBA" id="ARBA00022643"/>
    </source>
</evidence>
<evidence type="ECO:0000256" key="1">
    <source>
        <dbReference type="ARBA" id="ARBA00022448"/>
    </source>
</evidence>
<feature type="transmembrane region" description="Helical" evidence="9">
    <location>
        <begin position="233"/>
        <end position="251"/>
    </location>
</feature>
<evidence type="ECO:0000256" key="6">
    <source>
        <dbReference type="ARBA" id="ARBA00022967"/>
    </source>
</evidence>
<dbReference type="PANTHER" id="PTHR30578:SF1">
    <property type="entry name" value="NA(+)-TRANSLOCATING NADH-QUINONE REDUCTASE SUBUNIT B"/>
    <property type="match status" value="1"/>
</dbReference>
<dbReference type="EMBL" id="SUMG01000001">
    <property type="protein sequence ID" value="NBG87043.1"/>
    <property type="molecule type" value="Genomic_DNA"/>
</dbReference>
<dbReference type="Pfam" id="PF03116">
    <property type="entry name" value="NQR2_RnfD_RnfE"/>
    <property type="match status" value="1"/>
</dbReference>
<gene>
    <name evidence="10" type="ORF">ISALK_00875</name>
</gene>
<evidence type="ECO:0000256" key="8">
    <source>
        <dbReference type="ARBA" id="ARBA00023136"/>
    </source>
</evidence>
<dbReference type="GO" id="GO:0005886">
    <property type="term" value="C:plasma membrane"/>
    <property type="evidence" value="ECO:0007669"/>
    <property type="project" value="TreeGrafter"/>
</dbReference>
<sequence>MAKQKSFFMKQAMMRKVLFATIPILIGATYFFGLRTLTLTAVVTLTAIITEYLFKRKDGKPVSEAVIVSAVLFTLALPVGTPYWVAMVGIIFGIVFAKEVFGGFGRNVFNPAIAGRTFIYVSFPEYLTATWNLPSQSFPGGFTKYITDSIETVSGATPLAAMGTADAPGLSELIIGNVSGSLGETSIILILVSAVYLLATKTADWKLMAAPLVGFVAFNSIFYMMGVEGVPDPVFGLTSGSMLFLSVFFVTEPISAPKTTEAKWIYGILIGFVAMIIRTYGIFIAGGMFALLIMNTFAPILDVAVKELKATKSEKGGNPA</sequence>
<dbReference type="InterPro" id="IPR011303">
    <property type="entry name" value="RnfD_bac"/>
</dbReference>
<keyword evidence="2" id="KW-0597">Phosphoprotein</keyword>
<dbReference type="RefSeq" id="WP_160718348.1">
    <property type="nucleotide sequence ID" value="NZ_SUMG01000001.1"/>
</dbReference>
<proteinExistence type="predicted"/>
<evidence type="ECO:0000256" key="5">
    <source>
        <dbReference type="ARBA" id="ARBA00022692"/>
    </source>
</evidence>
<evidence type="ECO:0000256" key="2">
    <source>
        <dbReference type="ARBA" id="ARBA00022553"/>
    </source>
</evidence>
<comment type="caution">
    <text evidence="10">The sequence shown here is derived from an EMBL/GenBank/DDBJ whole genome shotgun (WGS) entry which is preliminary data.</text>
</comment>
<keyword evidence="4" id="KW-0288">FMN</keyword>
<keyword evidence="6" id="KW-1278">Translocase</keyword>
<feature type="transmembrane region" description="Helical" evidence="9">
    <location>
        <begin position="205"/>
        <end position="227"/>
    </location>
</feature>
<evidence type="ECO:0000256" key="3">
    <source>
        <dbReference type="ARBA" id="ARBA00022630"/>
    </source>
</evidence>
<dbReference type="AlphaFoldDB" id="A0AA44BCL5"/>
<accession>A0AA44BCL5</accession>
<dbReference type="NCBIfam" id="TIGR01946">
    <property type="entry name" value="rnfD"/>
    <property type="match status" value="1"/>
</dbReference>
<keyword evidence="7 9" id="KW-1133">Transmembrane helix</keyword>
<keyword evidence="3" id="KW-0285">Flavoprotein</keyword>
<dbReference type="Proteomes" id="UP000449710">
    <property type="component" value="Unassembled WGS sequence"/>
</dbReference>
<evidence type="ECO:0000256" key="7">
    <source>
        <dbReference type="ARBA" id="ARBA00022989"/>
    </source>
</evidence>
<keyword evidence="5 9" id="KW-0812">Transmembrane</keyword>
<name>A0AA44BCL5_9CLOT</name>
<feature type="transmembrane region" description="Helical" evidence="9">
    <location>
        <begin position="37"/>
        <end position="54"/>
    </location>
</feature>